<evidence type="ECO:0000256" key="8">
    <source>
        <dbReference type="ARBA" id="ARBA00032437"/>
    </source>
</evidence>
<dbReference type="PANTHER" id="PTHR42650">
    <property type="entry name" value="TAIL-ANCHORED PROTEIN INSERTION RECEPTOR WRB"/>
    <property type="match status" value="1"/>
</dbReference>
<dbReference type="Proteomes" id="UP000183832">
    <property type="component" value="Unassembled WGS sequence"/>
</dbReference>
<evidence type="ECO:0000256" key="4">
    <source>
        <dbReference type="ARBA" id="ARBA00022692"/>
    </source>
</evidence>
<comment type="similarity">
    <text evidence="2">Belongs to the WRB/GET1 family.</text>
</comment>
<evidence type="ECO:0000256" key="1">
    <source>
        <dbReference type="ARBA" id="ARBA00004477"/>
    </source>
</evidence>
<comment type="subcellular location">
    <subcellularLocation>
        <location evidence="1">Endoplasmic reticulum membrane</location>
        <topology evidence="1">Multi-pass membrane protein</topology>
    </subcellularLocation>
</comment>
<keyword evidence="12" id="KW-1185">Reference proteome</keyword>
<sequence length="190" mass="22258">MSSLLVDQVKIKFVNKYKKSDKIILNMYLLFVISILSFLMAFHKHLTQPILNFISQDSQKVKELKQERSKLKAQLERTPMKEQYTEFVKIERKICKIDIQIKDSNESDVLKNFLINHGINYGIKIIVGLMLVFITLFNRKHAVIVFSDKFNFAPFSGLISYPANIKNCVSLPFWLFVNNYTFRQIASQIK</sequence>
<dbReference type="Gene3D" id="1.10.287.660">
    <property type="entry name" value="Helix hairpin bin"/>
    <property type="match status" value="1"/>
</dbReference>
<evidence type="ECO:0000256" key="3">
    <source>
        <dbReference type="ARBA" id="ARBA00017951"/>
    </source>
</evidence>
<feature type="transmembrane region" description="Helical" evidence="10">
    <location>
        <begin position="23"/>
        <end position="42"/>
    </location>
</feature>
<dbReference type="EMBL" id="CVRI01000006">
    <property type="protein sequence ID" value="CRK87819.1"/>
    <property type="molecule type" value="Genomic_DNA"/>
</dbReference>
<gene>
    <name evidence="11" type="primary">putative AGAP004056-PA</name>
    <name evidence="11" type="ORF">CLUMA_CG001607</name>
</gene>
<evidence type="ECO:0000256" key="5">
    <source>
        <dbReference type="ARBA" id="ARBA00022824"/>
    </source>
</evidence>
<dbReference type="GO" id="GO:0043495">
    <property type="term" value="F:protein-membrane adaptor activity"/>
    <property type="evidence" value="ECO:0007669"/>
    <property type="project" value="TreeGrafter"/>
</dbReference>
<dbReference type="InterPro" id="IPR029012">
    <property type="entry name" value="Helix_hairpin_bin_sf"/>
</dbReference>
<dbReference type="GO" id="GO:0005789">
    <property type="term" value="C:endoplasmic reticulum membrane"/>
    <property type="evidence" value="ECO:0007669"/>
    <property type="project" value="UniProtKB-SubCell"/>
</dbReference>
<protein>
    <recommendedName>
        <fullName evidence="3">Guided entry of tail-anchored proteins factor 1</fullName>
    </recommendedName>
    <alternativeName>
        <fullName evidence="8">Tail-anchored protein insertion receptor WRB</fullName>
    </alternativeName>
    <alternativeName>
        <fullName evidence="9">Tryptophan-rich basic protein</fullName>
    </alternativeName>
</protein>
<keyword evidence="5" id="KW-0256">Endoplasmic reticulum</keyword>
<organism evidence="11 12">
    <name type="scientific">Clunio marinus</name>
    <dbReference type="NCBI Taxonomy" id="568069"/>
    <lineage>
        <taxon>Eukaryota</taxon>
        <taxon>Metazoa</taxon>
        <taxon>Ecdysozoa</taxon>
        <taxon>Arthropoda</taxon>
        <taxon>Hexapoda</taxon>
        <taxon>Insecta</taxon>
        <taxon>Pterygota</taxon>
        <taxon>Neoptera</taxon>
        <taxon>Endopterygota</taxon>
        <taxon>Diptera</taxon>
        <taxon>Nematocera</taxon>
        <taxon>Chironomoidea</taxon>
        <taxon>Chironomidae</taxon>
        <taxon>Clunio</taxon>
    </lineage>
</organism>
<accession>A0A1J1HIS6</accession>
<name>A0A1J1HIS6_9DIPT</name>
<dbReference type="GO" id="GO:0071816">
    <property type="term" value="P:tail-anchored membrane protein insertion into ER membrane"/>
    <property type="evidence" value="ECO:0007669"/>
    <property type="project" value="InterPro"/>
</dbReference>
<dbReference type="OrthoDB" id="69461at2759"/>
<feature type="transmembrane region" description="Helical" evidence="10">
    <location>
        <begin position="118"/>
        <end position="137"/>
    </location>
</feature>
<proteinExistence type="inferred from homology"/>
<dbReference type="AlphaFoldDB" id="A0A1J1HIS6"/>
<keyword evidence="4 10" id="KW-0812">Transmembrane</keyword>
<dbReference type="STRING" id="568069.A0A1J1HIS6"/>
<evidence type="ECO:0000313" key="11">
    <source>
        <dbReference type="EMBL" id="CRK87819.1"/>
    </source>
</evidence>
<evidence type="ECO:0000256" key="9">
    <source>
        <dbReference type="ARBA" id="ARBA00033006"/>
    </source>
</evidence>
<evidence type="ECO:0000313" key="12">
    <source>
        <dbReference type="Proteomes" id="UP000183832"/>
    </source>
</evidence>
<keyword evidence="7 10" id="KW-0472">Membrane</keyword>
<dbReference type="InterPro" id="IPR028945">
    <property type="entry name" value="Get1"/>
</dbReference>
<dbReference type="PANTHER" id="PTHR42650:SF1">
    <property type="entry name" value="GUIDED ENTRY OF TAIL-ANCHORED PROTEINS FACTOR 1"/>
    <property type="match status" value="1"/>
</dbReference>
<evidence type="ECO:0000256" key="6">
    <source>
        <dbReference type="ARBA" id="ARBA00022989"/>
    </source>
</evidence>
<dbReference type="Pfam" id="PF04420">
    <property type="entry name" value="CHD5"/>
    <property type="match status" value="1"/>
</dbReference>
<evidence type="ECO:0000256" key="10">
    <source>
        <dbReference type="SAM" id="Phobius"/>
    </source>
</evidence>
<keyword evidence="6 10" id="KW-1133">Transmembrane helix</keyword>
<dbReference type="GO" id="GO:0043529">
    <property type="term" value="C:GET complex"/>
    <property type="evidence" value="ECO:0007669"/>
    <property type="project" value="TreeGrafter"/>
</dbReference>
<evidence type="ECO:0000256" key="2">
    <source>
        <dbReference type="ARBA" id="ARBA00010799"/>
    </source>
</evidence>
<evidence type="ECO:0000256" key="7">
    <source>
        <dbReference type="ARBA" id="ARBA00023136"/>
    </source>
</evidence>
<reference evidence="11 12" key="1">
    <citation type="submission" date="2015-04" db="EMBL/GenBank/DDBJ databases">
        <authorList>
            <person name="Syromyatnikov M.Y."/>
            <person name="Popov V.N."/>
        </authorList>
    </citation>
    <scope>NUCLEOTIDE SEQUENCE [LARGE SCALE GENOMIC DNA]</scope>
</reference>